<reference evidence="3" key="1">
    <citation type="submission" date="2022-11" db="EMBL/GenBank/DDBJ databases">
        <title>Genome Resource of Sclerotinia nivalis Strain SnTB1, a Plant Pathogen Isolated from American Ginseng.</title>
        <authorList>
            <person name="Fan S."/>
        </authorList>
    </citation>
    <scope>NUCLEOTIDE SEQUENCE</scope>
    <source>
        <strain evidence="3">SnTB1</strain>
    </source>
</reference>
<feature type="compositionally biased region" description="Low complexity" evidence="1">
    <location>
        <begin position="373"/>
        <end position="388"/>
    </location>
</feature>
<proteinExistence type="predicted"/>
<evidence type="ECO:0000313" key="3">
    <source>
        <dbReference type="EMBL" id="KAJ8058777.1"/>
    </source>
</evidence>
<organism evidence="3 4">
    <name type="scientific">Sclerotinia nivalis</name>
    <dbReference type="NCBI Taxonomy" id="352851"/>
    <lineage>
        <taxon>Eukaryota</taxon>
        <taxon>Fungi</taxon>
        <taxon>Dikarya</taxon>
        <taxon>Ascomycota</taxon>
        <taxon>Pezizomycotina</taxon>
        <taxon>Leotiomycetes</taxon>
        <taxon>Helotiales</taxon>
        <taxon>Sclerotiniaceae</taxon>
        <taxon>Sclerotinia</taxon>
    </lineage>
</organism>
<feature type="region of interest" description="Disordered" evidence="1">
    <location>
        <begin position="204"/>
        <end position="233"/>
    </location>
</feature>
<sequence length="725" mass="82786">MSLETAEEFIDMHEITLPQQGGDPGLYPAQPPVSLSNESNSFNNEFDFFPHSNGYNNDLDDLIPLSNDDSQGYDYHCDHTSDLLEYHFDVRECGGEHDALGAAARDFGTQTPSPSQTIPRILNDPQPTEKPAIAQMNDGSGFLPDQMDCTDFEMPHSTEAPIDSQHTQILSGSNTISVSDHQLHRRETSVNEFNVLGSIENHSPVLRPRRSTRNKESSSFRGPNQIQSVRRTTLDGRGLVSDQADRYTGHNPSISVGGTYTNIDVESKLFDIVCEATREFEDKNLNQQLVASKIKDIIQDFYRSFAAGDETTELEVLITKSILEVIRNDAVPWRDMKPTKIAEAAYKIYFDARWTFNPPQKDSPRGQSTTPALSSSSQQTYQTSSLYSCQSKRRSNYEDSMSTASSFSKRLKTSSDEYHCYYDDCNARVEPKEIGRHNAIHNPYEFTACIVPGCDKIFVRKDTMKNHLDTKSHKRYIESLSVEEKNRLPKRIKRNTFVINDRTHEYCVFCEKELLRGSWENCQMSQAHIISHLRTSKTPLVFRHRCSNRDKCGKKEYWRTSPCVQPENRERVPRSDDDDTDSETHQEIDDHNDDYTDDGDSTDQEESADAYLHSQKSSDYDFWGSNKSFSRGNYPTNRHPSSYISPYNRRTYSTSLISERLEASPEPESDISMTRFLREKEFLNNQTIQNSSDRCSRHNILKNSVDLYAAIAERGNEEDGSPSIR</sequence>
<name>A0A9X0A9Q6_9HELO</name>
<dbReference type="InterPro" id="IPR013087">
    <property type="entry name" value="Znf_C2H2_type"/>
</dbReference>
<evidence type="ECO:0000259" key="2">
    <source>
        <dbReference type="PROSITE" id="PS00028"/>
    </source>
</evidence>
<comment type="caution">
    <text evidence="3">The sequence shown here is derived from an EMBL/GenBank/DDBJ whole genome shotgun (WGS) entry which is preliminary data.</text>
</comment>
<feature type="compositionally biased region" description="Polar residues" evidence="1">
    <location>
        <begin position="219"/>
        <end position="231"/>
    </location>
</feature>
<feature type="compositionally biased region" description="Acidic residues" evidence="1">
    <location>
        <begin position="590"/>
        <end position="608"/>
    </location>
</feature>
<accession>A0A9X0A9Q6</accession>
<dbReference type="AlphaFoldDB" id="A0A9X0A9Q6"/>
<dbReference type="PROSITE" id="PS00028">
    <property type="entry name" value="ZINC_FINGER_C2H2_1"/>
    <property type="match status" value="1"/>
</dbReference>
<protein>
    <recommendedName>
        <fullName evidence="2">C2H2-type domain-containing protein</fullName>
    </recommendedName>
</protein>
<evidence type="ECO:0000256" key="1">
    <source>
        <dbReference type="SAM" id="MobiDB-lite"/>
    </source>
</evidence>
<dbReference type="Proteomes" id="UP001152300">
    <property type="component" value="Unassembled WGS sequence"/>
</dbReference>
<feature type="domain" description="C2H2-type" evidence="2">
    <location>
        <begin position="449"/>
        <end position="473"/>
    </location>
</feature>
<feature type="region of interest" description="Disordered" evidence="1">
    <location>
        <begin position="563"/>
        <end position="611"/>
    </location>
</feature>
<dbReference type="OrthoDB" id="3533395at2759"/>
<dbReference type="InterPro" id="IPR036236">
    <property type="entry name" value="Znf_C2H2_sf"/>
</dbReference>
<feature type="compositionally biased region" description="Polar residues" evidence="1">
    <location>
        <begin position="359"/>
        <end position="372"/>
    </location>
</feature>
<evidence type="ECO:0000313" key="4">
    <source>
        <dbReference type="Proteomes" id="UP001152300"/>
    </source>
</evidence>
<feature type="region of interest" description="Disordered" evidence="1">
    <location>
        <begin position="359"/>
        <end position="388"/>
    </location>
</feature>
<gene>
    <name evidence="3" type="ORF">OCU04_011766</name>
</gene>
<dbReference type="EMBL" id="JAPEIS010000015">
    <property type="protein sequence ID" value="KAJ8058777.1"/>
    <property type="molecule type" value="Genomic_DNA"/>
</dbReference>
<dbReference type="SUPFAM" id="SSF57667">
    <property type="entry name" value="beta-beta-alpha zinc fingers"/>
    <property type="match status" value="1"/>
</dbReference>
<keyword evidence="4" id="KW-1185">Reference proteome</keyword>